<feature type="domain" description="O-acyltransferase WSD1 C-terminal" evidence="14">
    <location>
        <begin position="339"/>
        <end position="482"/>
    </location>
</feature>
<feature type="domain" description="O-acyltransferase WSD1-like N-terminal" evidence="13">
    <location>
        <begin position="44"/>
        <end position="297"/>
    </location>
</feature>
<dbReference type="Pfam" id="PF06974">
    <property type="entry name" value="WS_DGAT_C"/>
    <property type="match status" value="1"/>
</dbReference>
<evidence type="ECO:0000256" key="8">
    <source>
        <dbReference type="ARBA" id="ARBA00023098"/>
    </source>
</evidence>
<dbReference type="InterPro" id="IPR045034">
    <property type="entry name" value="O-acyltransferase_WSD1-like"/>
</dbReference>
<dbReference type="NCBIfam" id="TIGR02946">
    <property type="entry name" value="acyl_WS_DGAT"/>
    <property type="match status" value="1"/>
</dbReference>
<comment type="catalytic activity">
    <reaction evidence="10 11">
        <text>an acyl-CoA + a 1,2-diacyl-sn-glycerol = a triacyl-sn-glycerol + CoA</text>
        <dbReference type="Rhea" id="RHEA:10868"/>
        <dbReference type="ChEBI" id="CHEBI:17815"/>
        <dbReference type="ChEBI" id="CHEBI:57287"/>
        <dbReference type="ChEBI" id="CHEBI:58342"/>
        <dbReference type="ChEBI" id="CHEBI:64615"/>
        <dbReference type="EC" id="2.3.1.20"/>
    </reaction>
</comment>
<proteinExistence type="inferred from homology"/>
<dbReference type="InterPro" id="IPR004255">
    <property type="entry name" value="O-acyltransferase_WSD1_N"/>
</dbReference>
<evidence type="ECO:0000259" key="13">
    <source>
        <dbReference type="Pfam" id="PF03007"/>
    </source>
</evidence>
<evidence type="ECO:0000256" key="12">
    <source>
        <dbReference type="SAM" id="MobiDB-lite"/>
    </source>
</evidence>
<evidence type="ECO:0000259" key="14">
    <source>
        <dbReference type="Pfam" id="PF06974"/>
    </source>
</evidence>
<evidence type="ECO:0000256" key="2">
    <source>
        <dbReference type="ARBA" id="ARBA00005189"/>
    </source>
</evidence>
<dbReference type="UniPathway" id="UPA00282"/>
<feature type="region of interest" description="Disordered" evidence="12">
    <location>
        <begin position="486"/>
        <end position="509"/>
    </location>
</feature>
<comment type="caution">
    <text evidence="15">The sequence shown here is derived from an EMBL/GenBank/DDBJ whole genome shotgun (WGS) entry which is preliminary data.</text>
</comment>
<evidence type="ECO:0000313" key="16">
    <source>
        <dbReference type="Proteomes" id="UP000466794"/>
    </source>
</evidence>
<dbReference type="Pfam" id="PF03007">
    <property type="entry name" value="WS_DGAT_cat"/>
    <property type="match status" value="1"/>
</dbReference>
<keyword evidence="16" id="KW-1185">Reference proteome</keyword>
<dbReference type="PANTHER" id="PTHR31650">
    <property type="entry name" value="O-ACYLTRANSFERASE (WSD1-LIKE) FAMILY PROTEIN"/>
    <property type="match status" value="1"/>
</dbReference>
<sequence>MGSPMCGCHRPCAMDVADEFTVGGRVKGEIVSRSQERNHLEVDDSFWMWLESPETPMHVAALAIFEPDGEPATVVAKRIVMAFRDRTDIASRFRSLLEKRRFPRRARRLGADDVEIDFHLRHKALPAPGGELELAQLISRLHSIQLDLRRPMWEVHVIEGLENNRFAVYIKVHHALINGVDAVRLLGRALATDRESGIPDPVWVMGRPSRIASVADGARVPVPRSSRVRLLAASVKAANALRKARRTDSPLVGPFVAPRSPLNTVVGPQRRVCTASIDLSRIKRLAKVSRTSVNDVVLASCSAALRRYLLDSEGLPDRPMIAGCPVSIAPQGASPDSSVGMMLANLATDVADPVDRLQAISRSVRAAKEHQATVPHGALVAYSILAMLPHTLRQLVPGAVERIPPMHNLIISNVPGPQQPLYLAGARMVGLYPLSLLFQGEALNITLVSQAGRMDFGFTACRSALPNVQRLARYLEDAVDELEAVVESGHSDGPDRRVRTARALSDDRR</sequence>
<dbReference type="EMBL" id="WRPP01000005">
    <property type="protein sequence ID" value="MVU80675.1"/>
    <property type="molecule type" value="Genomic_DNA"/>
</dbReference>
<evidence type="ECO:0000256" key="1">
    <source>
        <dbReference type="ARBA" id="ARBA00004771"/>
    </source>
</evidence>
<dbReference type="Gene3D" id="3.30.559.30">
    <property type="entry name" value="Nonribosomal peptide synthetase, condensation domain"/>
    <property type="match status" value="1"/>
</dbReference>
<evidence type="ECO:0000256" key="6">
    <source>
        <dbReference type="ARBA" id="ARBA00022679"/>
    </source>
</evidence>
<dbReference type="Proteomes" id="UP000466794">
    <property type="component" value="Unassembled WGS sequence"/>
</dbReference>
<evidence type="ECO:0000313" key="15">
    <source>
        <dbReference type="EMBL" id="MVU80675.1"/>
    </source>
</evidence>
<evidence type="ECO:0000256" key="9">
    <source>
        <dbReference type="ARBA" id="ARBA00023315"/>
    </source>
</evidence>
<evidence type="ECO:0000256" key="7">
    <source>
        <dbReference type="ARBA" id="ARBA00022798"/>
    </source>
</evidence>
<keyword evidence="5 11" id="KW-0444">Lipid biosynthesis</keyword>
<comment type="pathway">
    <text evidence="2">Lipid metabolism.</text>
</comment>
<dbReference type="GO" id="GO:0051701">
    <property type="term" value="P:biological process involved in interaction with host"/>
    <property type="evidence" value="ECO:0007669"/>
    <property type="project" value="TreeGrafter"/>
</dbReference>
<evidence type="ECO:0000256" key="3">
    <source>
        <dbReference type="ARBA" id="ARBA00009587"/>
    </source>
</evidence>
<accession>A0A7K1V243</accession>
<keyword evidence="8 11" id="KW-0443">Lipid metabolism</keyword>
<dbReference type="GO" id="GO:0071731">
    <property type="term" value="P:response to nitric oxide"/>
    <property type="evidence" value="ECO:0007669"/>
    <property type="project" value="TreeGrafter"/>
</dbReference>
<dbReference type="SUPFAM" id="SSF52777">
    <property type="entry name" value="CoA-dependent acyltransferases"/>
    <property type="match status" value="2"/>
</dbReference>
<dbReference type="EC" id="2.3.1.20" evidence="4 11"/>
<keyword evidence="6 11" id="KW-0808">Transferase</keyword>
<comment type="pathway">
    <text evidence="1 11">Glycerolipid metabolism; triacylglycerol biosynthesis.</text>
</comment>
<feature type="compositionally biased region" description="Basic and acidic residues" evidence="12">
    <location>
        <begin position="489"/>
        <end position="509"/>
    </location>
</feature>
<keyword evidence="7 11" id="KW-0319">Glycerol metabolism</keyword>
<dbReference type="GO" id="GO:0006071">
    <property type="term" value="P:glycerol metabolic process"/>
    <property type="evidence" value="ECO:0007669"/>
    <property type="project" value="UniProtKB-KW"/>
</dbReference>
<dbReference type="GO" id="GO:0004144">
    <property type="term" value="F:diacylglycerol O-acyltransferase activity"/>
    <property type="evidence" value="ECO:0007669"/>
    <property type="project" value="UniProtKB-EC"/>
</dbReference>
<evidence type="ECO:0000256" key="5">
    <source>
        <dbReference type="ARBA" id="ARBA00022516"/>
    </source>
</evidence>
<dbReference type="GO" id="GO:0019432">
    <property type="term" value="P:triglyceride biosynthetic process"/>
    <property type="evidence" value="ECO:0007669"/>
    <property type="project" value="UniProtKB-UniPathway"/>
</dbReference>
<protein>
    <recommendedName>
        <fullName evidence="4 11">Diacylglycerol O-acyltransferase</fullName>
        <ecNumber evidence="4 11">2.3.1.20</ecNumber>
    </recommendedName>
</protein>
<gene>
    <name evidence="15" type="ORF">GPX89_25915</name>
</gene>
<evidence type="ECO:0000256" key="10">
    <source>
        <dbReference type="ARBA" id="ARBA00048109"/>
    </source>
</evidence>
<dbReference type="AlphaFoldDB" id="A0A7K1V243"/>
<dbReference type="GO" id="GO:0005886">
    <property type="term" value="C:plasma membrane"/>
    <property type="evidence" value="ECO:0007669"/>
    <property type="project" value="TreeGrafter"/>
</dbReference>
<reference evidence="15 16" key="1">
    <citation type="submission" date="2019-12" db="EMBL/GenBank/DDBJ databases">
        <title>Nocardia sp. nov. ET3-3 isolated from soil.</title>
        <authorList>
            <person name="Kanchanasin P."/>
            <person name="Tanasupawat S."/>
            <person name="Yuki M."/>
            <person name="Kudo T."/>
        </authorList>
    </citation>
    <scope>NUCLEOTIDE SEQUENCE [LARGE SCALE GENOMIC DNA]</scope>
    <source>
        <strain evidence="15 16">ET3-3</strain>
    </source>
</reference>
<keyword evidence="9 11" id="KW-0012">Acyltransferase</keyword>
<name>A0A7K1V243_9NOCA</name>
<comment type="similarity">
    <text evidence="3 11">Belongs to the long-chain O-acyltransferase family.</text>
</comment>
<organism evidence="15 16">
    <name type="scientific">Nocardia terrae</name>
    <dbReference type="NCBI Taxonomy" id="2675851"/>
    <lineage>
        <taxon>Bacteria</taxon>
        <taxon>Bacillati</taxon>
        <taxon>Actinomycetota</taxon>
        <taxon>Actinomycetes</taxon>
        <taxon>Mycobacteriales</taxon>
        <taxon>Nocardiaceae</taxon>
        <taxon>Nocardia</taxon>
    </lineage>
</organism>
<evidence type="ECO:0000256" key="4">
    <source>
        <dbReference type="ARBA" id="ARBA00013244"/>
    </source>
</evidence>
<dbReference type="InterPro" id="IPR009721">
    <property type="entry name" value="O-acyltransferase_WSD1_C"/>
</dbReference>
<dbReference type="InterPro" id="IPR014292">
    <property type="entry name" value="Acyl_transf_WS/DGAT"/>
</dbReference>
<dbReference type="PANTHER" id="PTHR31650:SF1">
    <property type="entry name" value="WAX ESTER SYNTHASE_DIACYLGLYCEROL ACYLTRANSFERASE 4-RELATED"/>
    <property type="match status" value="1"/>
</dbReference>
<dbReference type="GO" id="GO:0001666">
    <property type="term" value="P:response to hypoxia"/>
    <property type="evidence" value="ECO:0007669"/>
    <property type="project" value="TreeGrafter"/>
</dbReference>
<evidence type="ECO:0000256" key="11">
    <source>
        <dbReference type="RuleBase" id="RU361241"/>
    </source>
</evidence>